<reference evidence="2 3" key="1">
    <citation type="journal article" date="2016" name="Syst. Appl. Microbiol.">
        <title>Pararhizobium polonicum sp. nov. isolated from tumors on stone fruit rootstocks.</title>
        <authorList>
            <person name="Pulawska J."/>
            <person name="Kuzmanovic N."/>
            <person name="Willems A."/>
            <person name="Pothier J.F."/>
        </authorList>
    </citation>
    <scope>NUCLEOTIDE SEQUENCE [LARGE SCALE GENOMIC DNA]</scope>
    <source>
        <strain evidence="2 3">F5.1</strain>
    </source>
</reference>
<comment type="caution">
    <text evidence="2">The sequence shown here is derived from an EMBL/GenBank/DDBJ whole genome shotgun (WGS) entry which is preliminary data.</text>
</comment>
<organism evidence="2 3">
    <name type="scientific">Pararhizobium polonicum</name>
    <dbReference type="NCBI Taxonomy" id="1612624"/>
    <lineage>
        <taxon>Bacteria</taxon>
        <taxon>Pseudomonadati</taxon>
        <taxon>Pseudomonadota</taxon>
        <taxon>Alphaproteobacteria</taxon>
        <taxon>Hyphomicrobiales</taxon>
        <taxon>Rhizobiaceae</taxon>
        <taxon>Rhizobium/Agrobacterium group</taxon>
        <taxon>Pararhizobium</taxon>
    </lineage>
</organism>
<name>A0A1C7P273_9HYPH</name>
<evidence type="ECO:0000313" key="3">
    <source>
        <dbReference type="Proteomes" id="UP000093111"/>
    </source>
</evidence>
<dbReference type="AlphaFoldDB" id="A0A1C7P273"/>
<evidence type="ECO:0000313" key="2">
    <source>
        <dbReference type="EMBL" id="OBZ93794.1"/>
    </source>
</evidence>
<protein>
    <submittedName>
        <fullName evidence="2">Uncharacterized protein</fullName>
    </submittedName>
</protein>
<keyword evidence="3" id="KW-1185">Reference proteome</keyword>
<dbReference type="Proteomes" id="UP000093111">
    <property type="component" value="Unassembled WGS sequence"/>
</dbReference>
<feature type="region of interest" description="Disordered" evidence="1">
    <location>
        <begin position="1"/>
        <end position="29"/>
    </location>
</feature>
<dbReference type="STRING" id="1612624.ADU59_19005"/>
<feature type="compositionally biased region" description="Basic and acidic residues" evidence="1">
    <location>
        <begin position="10"/>
        <end position="25"/>
    </location>
</feature>
<gene>
    <name evidence="2" type="ORF">ADU59_19005</name>
</gene>
<dbReference type="EMBL" id="LGLV01000012">
    <property type="protein sequence ID" value="OBZ93794.1"/>
    <property type="molecule type" value="Genomic_DNA"/>
</dbReference>
<sequence length="61" mass="6771">MVLPSGPAQPDREALPVHDRMHFGREPASGATERMISIPLFAVAARQKRASHWTQPNLLLL</sequence>
<accession>A0A1C7P273</accession>
<proteinExistence type="predicted"/>
<evidence type="ECO:0000256" key="1">
    <source>
        <dbReference type="SAM" id="MobiDB-lite"/>
    </source>
</evidence>